<proteinExistence type="predicted"/>
<organism evidence="1 2">
    <name type="scientific">Alicyclobacillus cycloheptanicus</name>
    <dbReference type="NCBI Taxonomy" id="1457"/>
    <lineage>
        <taxon>Bacteria</taxon>
        <taxon>Bacillati</taxon>
        <taxon>Bacillota</taxon>
        <taxon>Bacilli</taxon>
        <taxon>Bacillales</taxon>
        <taxon>Alicyclobacillaceae</taxon>
        <taxon>Alicyclobacillus</taxon>
    </lineage>
</organism>
<gene>
    <name evidence="1" type="ORF">J2S03_000061</name>
</gene>
<sequence>MSHRLAITDVYMTLGMPEDFVTEPRAEFIWQGKHHVLSPDAYTRGMLIEVQRSSMTAEQWKQKRRMYELFFRLGVWEQYFEERPTVVIVQSHEQQLSTIGAAIGYEMRVVRGIREVMPSGDGRDVVNVGEGDR</sequence>
<dbReference type="Proteomes" id="UP001232973">
    <property type="component" value="Unassembled WGS sequence"/>
</dbReference>
<evidence type="ECO:0000313" key="2">
    <source>
        <dbReference type="Proteomes" id="UP001232973"/>
    </source>
</evidence>
<evidence type="ECO:0008006" key="3">
    <source>
        <dbReference type="Google" id="ProtNLM"/>
    </source>
</evidence>
<reference evidence="1 2" key="1">
    <citation type="submission" date="2023-07" db="EMBL/GenBank/DDBJ databases">
        <title>Genomic Encyclopedia of Type Strains, Phase IV (KMG-IV): sequencing the most valuable type-strain genomes for metagenomic binning, comparative biology and taxonomic classification.</title>
        <authorList>
            <person name="Goeker M."/>
        </authorList>
    </citation>
    <scope>NUCLEOTIDE SEQUENCE [LARGE SCALE GENOMIC DNA]</scope>
    <source>
        <strain evidence="1 2">DSM 4006</strain>
    </source>
</reference>
<keyword evidence="2" id="KW-1185">Reference proteome</keyword>
<evidence type="ECO:0000313" key="1">
    <source>
        <dbReference type="EMBL" id="MDQ0188257.1"/>
    </source>
</evidence>
<accession>A0ABT9XD89</accession>
<dbReference type="EMBL" id="JAUSTP010000001">
    <property type="protein sequence ID" value="MDQ0188257.1"/>
    <property type="molecule type" value="Genomic_DNA"/>
</dbReference>
<name>A0ABT9XD89_9BACL</name>
<comment type="caution">
    <text evidence="1">The sequence shown here is derived from an EMBL/GenBank/DDBJ whole genome shotgun (WGS) entry which is preliminary data.</text>
</comment>
<protein>
    <recommendedName>
        <fullName evidence="3">Restriction endonuclease domain-containing protein</fullName>
    </recommendedName>
</protein>